<keyword evidence="2" id="KW-1185">Reference proteome</keyword>
<comment type="caution">
    <text evidence="1">The sequence shown here is derived from an EMBL/GenBank/DDBJ whole genome shotgun (WGS) entry which is preliminary data.</text>
</comment>
<dbReference type="RefSeq" id="WP_029565860.1">
    <property type="nucleotide sequence ID" value="NZ_JNVC02000003.1"/>
</dbReference>
<proteinExistence type="predicted"/>
<dbReference type="InterPro" id="IPR020296">
    <property type="entry name" value="Spore_Cse60"/>
</dbReference>
<name>A0A084H0U4_METID</name>
<reference evidence="1 2" key="1">
    <citation type="journal article" date="2005" name="Int. J. Syst. Evol. Microbiol.">
        <title>Bacillus cibi sp. nov., isolated from jeotgal, a traditional Korean fermented seafood.</title>
        <authorList>
            <person name="Yoon J.H."/>
            <person name="Lee C.H."/>
            <person name="Oh T.K."/>
        </authorList>
    </citation>
    <scope>NUCLEOTIDE SEQUENCE [LARGE SCALE GENOMIC DNA]</scope>
    <source>
        <strain evidence="1 2">DSM 16189</strain>
    </source>
</reference>
<sequence>MYKVAVFDKEHEKDLEKAINQFLKSIADEQLVDIKYNVSAACDQNGEQLYCFSALILYRT</sequence>
<evidence type="ECO:0000313" key="1">
    <source>
        <dbReference type="EMBL" id="KEZ53206.1"/>
    </source>
</evidence>
<dbReference type="AlphaFoldDB" id="A0A084H0U4"/>
<accession>A0A084H0U4</accession>
<dbReference type="Pfam" id="PF10957">
    <property type="entry name" value="Spore_Cse60"/>
    <property type="match status" value="1"/>
</dbReference>
<protein>
    <submittedName>
        <fullName evidence="1">Sporulation protein cse60</fullName>
    </submittedName>
</protein>
<gene>
    <name evidence="1" type="ORF">GS18_0207865</name>
</gene>
<dbReference type="EMBL" id="JNVC02000003">
    <property type="protein sequence ID" value="KEZ53206.1"/>
    <property type="molecule type" value="Genomic_DNA"/>
</dbReference>
<dbReference type="OrthoDB" id="1653053at2"/>
<dbReference type="STRING" id="246786.GS18_0207865"/>
<organism evidence="1 2">
    <name type="scientific">Metabacillus indicus</name>
    <name type="common">Bacillus indicus</name>
    <dbReference type="NCBI Taxonomy" id="246786"/>
    <lineage>
        <taxon>Bacteria</taxon>
        <taxon>Bacillati</taxon>
        <taxon>Bacillota</taxon>
        <taxon>Bacilli</taxon>
        <taxon>Bacillales</taxon>
        <taxon>Bacillaceae</taxon>
        <taxon>Metabacillus</taxon>
    </lineage>
</organism>
<evidence type="ECO:0000313" key="2">
    <source>
        <dbReference type="Proteomes" id="UP000028549"/>
    </source>
</evidence>
<dbReference type="Proteomes" id="UP000028549">
    <property type="component" value="Unassembled WGS sequence"/>
</dbReference>